<dbReference type="AlphaFoldDB" id="A0A812JAK4"/>
<evidence type="ECO:0000313" key="2">
    <source>
        <dbReference type="Proteomes" id="UP000649617"/>
    </source>
</evidence>
<organism evidence="1 2">
    <name type="scientific">Symbiodinium pilosum</name>
    <name type="common">Dinoflagellate</name>
    <dbReference type="NCBI Taxonomy" id="2952"/>
    <lineage>
        <taxon>Eukaryota</taxon>
        <taxon>Sar</taxon>
        <taxon>Alveolata</taxon>
        <taxon>Dinophyceae</taxon>
        <taxon>Suessiales</taxon>
        <taxon>Symbiodiniaceae</taxon>
        <taxon>Symbiodinium</taxon>
    </lineage>
</organism>
<gene>
    <name evidence="1" type="ORF">SPIL2461_LOCUS1703</name>
</gene>
<sequence>MQVLDEIQNRMYGDVQVCLMGLSLVKEDIEWFEQEECEDTRIRTIEAFEVENRQIQLKEVMKREGGYNFAMHVMRALVTNYFPADYDYETPLQNLRHRLYITIHGRDRWWALWNPCWYLCCTSAFCPACFLATGCHCCGWLQGN</sequence>
<keyword evidence="2" id="KW-1185">Reference proteome</keyword>
<dbReference type="EMBL" id="CAJNIZ010001719">
    <property type="protein sequence ID" value="CAE7197943.1"/>
    <property type="molecule type" value="Genomic_DNA"/>
</dbReference>
<proteinExistence type="predicted"/>
<reference evidence="1" key="1">
    <citation type="submission" date="2021-02" db="EMBL/GenBank/DDBJ databases">
        <authorList>
            <person name="Dougan E. K."/>
            <person name="Rhodes N."/>
            <person name="Thang M."/>
            <person name="Chan C."/>
        </authorList>
    </citation>
    <scope>NUCLEOTIDE SEQUENCE</scope>
</reference>
<protein>
    <submittedName>
        <fullName evidence="1">Uncharacterized protein</fullName>
    </submittedName>
</protein>
<dbReference type="OrthoDB" id="342730at2759"/>
<comment type="caution">
    <text evidence="1">The sequence shown here is derived from an EMBL/GenBank/DDBJ whole genome shotgun (WGS) entry which is preliminary data.</text>
</comment>
<feature type="non-terminal residue" evidence="1">
    <location>
        <position position="144"/>
    </location>
</feature>
<dbReference type="Proteomes" id="UP000649617">
    <property type="component" value="Unassembled WGS sequence"/>
</dbReference>
<name>A0A812JAK4_SYMPI</name>
<accession>A0A812JAK4</accession>
<evidence type="ECO:0000313" key="1">
    <source>
        <dbReference type="EMBL" id="CAE7197943.1"/>
    </source>
</evidence>